<evidence type="ECO:0008006" key="3">
    <source>
        <dbReference type="Google" id="ProtNLM"/>
    </source>
</evidence>
<dbReference type="Gene3D" id="3.80.10.10">
    <property type="entry name" value="Ribonuclease Inhibitor"/>
    <property type="match status" value="1"/>
</dbReference>
<name>A0A815GT34_9BILA</name>
<proteinExistence type="predicted"/>
<sequence>MDINPIKRQFSFNHSIDVKTKKLRKTSDEENLSITCFEHLSNDLFYEIFDYLDAYDIYKAFSKLNIRFYNLLTFSSLPLKINLSKQSESILEHCCRNVIIPNKHRILSLHLNGDSLINKFFTYCNIDSSFNRLQSIILSGLSDYKLLMILFYLKSLPRLFSLTIEVDEGYYDSINDIYQLIFHLPCLKYNKISLLDLDESNIFIPISINENFSTIEHLVLNHHCNIDELTSILTHTPHLRYLTCRHPVEIDEIARKEILLTLPNLTYICFVRCALKFDILEKFMRKISSQLQVWHLNTYEDAAYLDANRWKRLIKIHIPHLRKFYFNHHMSIDDGDIVPNCESINQFTSIFWIERQWFFELKDELHQFVYSIYPYRKRWYDNDEYEQFDINLDVNTHQQKSTYIDISRQQETTNSFIQSIPCIQLIITDNVFAVWYPSYTDPTKFCNKITITFSSIQQRSSKDSSRITRLLSIIMVFQFTSYSSFAAPTSSCPNCVFSQPSMISQPSTIFSPFSYPQAFYYPRLY</sequence>
<protein>
    <recommendedName>
        <fullName evidence="3">F-box domain-containing protein</fullName>
    </recommendedName>
</protein>
<evidence type="ECO:0000313" key="2">
    <source>
        <dbReference type="Proteomes" id="UP000663889"/>
    </source>
</evidence>
<comment type="caution">
    <text evidence="1">The sequence shown here is derived from an EMBL/GenBank/DDBJ whole genome shotgun (WGS) entry which is preliminary data.</text>
</comment>
<dbReference type="AlphaFoldDB" id="A0A815GT34"/>
<dbReference type="EMBL" id="CAJNOU010002700">
    <property type="protein sequence ID" value="CAF1342687.1"/>
    <property type="molecule type" value="Genomic_DNA"/>
</dbReference>
<accession>A0A815GT34</accession>
<organism evidence="1 2">
    <name type="scientific">Rotaria sordida</name>
    <dbReference type="NCBI Taxonomy" id="392033"/>
    <lineage>
        <taxon>Eukaryota</taxon>
        <taxon>Metazoa</taxon>
        <taxon>Spiralia</taxon>
        <taxon>Gnathifera</taxon>
        <taxon>Rotifera</taxon>
        <taxon>Eurotatoria</taxon>
        <taxon>Bdelloidea</taxon>
        <taxon>Philodinida</taxon>
        <taxon>Philodinidae</taxon>
        <taxon>Rotaria</taxon>
    </lineage>
</organism>
<dbReference type="SUPFAM" id="SSF52047">
    <property type="entry name" value="RNI-like"/>
    <property type="match status" value="1"/>
</dbReference>
<gene>
    <name evidence="1" type="ORF">SEV965_LOCUS28429</name>
</gene>
<evidence type="ECO:0000313" key="1">
    <source>
        <dbReference type="EMBL" id="CAF1342687.1"/>
    </source>
</evidence>
<reference evidence="1" key="1">
    <citation type="submission" date="2021-02" db="EMBL/GenBank/DDBJ databases">
        <authorList>
            <person name="Nowell W R."/>
        </authorList>
    </citation>
    <scope>NUCLEOTIDE SEQUENCE</scope>
</reference>
<dbReference type="InterPro" id="IPR032675">
    <property type="entry name" value="LRR_dom_sf"/>
</dbReference>
<dbReference type="Proteomes" id="UP000663889">
    <property type="component" value="Unassembled WGS sequence"/>
</dbReference>